<accession>A0A7G8Q1Y4</accession>
<dbReference type="Proteomes" id="UP000515873">
    <property type="component" value="Chromosome"/>
</dbReference>
<dbReference type="KEGG" id="dtl:H8F01_17145"/>
<dbReference type="RefSeq" id="WP_187056264.1">
    <property type="nucleotide sequence ID" value="NZ_CP060412.1"/>
</dbReference>
<protein>
    <submittedName>
        <fullName evidence="1">Uncharacterized protein</fullName>
    </submittedName>
</protein>
<dbReference type="EMBL" id="CP060412">
    <property type="protein sequence ID" value="QNK00792.1"/>
    <property type="molecule type" value="Genomic_DNA"/>
</dbReference>
<proteinExistence type="predicted"/>
<keyword evidence="2" id="KW-1185">Reference proteome</keyword>
<gene>
    <name evidence="1" type="ORF">H8F01_17145</name>
</gene>
<reference evidence="1 2" key="1">
    <citation type="submission" date="2020-08" db="EMBL/GenBank/DDBJ databases">
        <title>Dyella sp. G9 isolated from forest soil.</title>
        <authorList>
            <person name="Fu J."/>
            <person name="Qiu L."/>
        </authorList>
    </citation>
    <scope>NUCLEOTIDE SEQUENCE [LARGE SCALE GENOMIC DNA]</scope>
    <source>
        <strain evidence="1 2">G9</strain>
    </source>
</reference>
<evidence type="ECO:0000313" key="1">
    <source>
        <dbReference type="EMBL" id="QNK00792.1"/>
    </source>
</evidence>
<sequence length="107" mass="11561">MAVLVGIYLIQGDAFDIVRQGKTQWTGTWTLFRSPGLDRTHWEPLTSGEAATLFATAAMAARAGEDEGVAFARELQGDDGLEPMLWNAAPTTPVVSMQKKTFAGGWC</sequence>
<organism evidence="1 2">
    <name type="scientific">Dyella telluris</name>
    <dbReference type="NCBI Taxonomy" id="2763498"/>
    <lineage>
        <taxon>Bacteria</taxon>
        <taxon>Pseudomonadati</taxon>
        <taxon>Pseudomonadota</taxon>
        <taxon>Gammaproteobacteria</taxon>
        <taxon>Lysobacterales</taxon>
        <taxon>Rhodanobacteraceae</taxon>
        <taxon>Dyella</taxon>
    </lineage>
</organism>
<dbReference type="AlphaFoldDB" id="A0A7G8Q1Y4"/>
<evidence type="ECO:0000313" key="2">
    <source>
        <dbReference type="Proteomes" id="UP000515873"/>
    </source>
</evidence>
<name>A0A7G8Q1Y4_9GAMM</name>